<keyword evidence="4" id="KW-1185">Reference proteome</keyword>
<dbReference type="AlphaFoldDB" id="A0A934TY26"/>
<dbReference type="PANTHER" id="PTHR33376">
    <property type="match status" value="1"/>
</dbReference>
<protein>
    <submittedName>
        <fullName evidence="3">TRAP transporter substrate-binding protein</fullName>
    </submittedName>
</protein>
<dbReference type="GO" id="GO:0055085">
    <property type="term" value="P:transmembrane transport"/>
    <property type="evidence" value="ECO:0007669"/>
    <property type="project" value="InterPro"/>
</dbReference>
<evidence type="ECO:0000313" key="4">
    <source>
        <dbReference type="Proteomes" id="UP000630528"/>
    </source>
</evidence>
<proteinExistence type="predicted"/>
<reference evidence="3" key="2">
    <citation type="submission" date="2021-01" db="EMBL/GenBank/DDBJ databases">
        <authorList>
            <person name="Kang M."/>
        </authorList>
    </citation>
    <scope>NUCLEOTIDE SEQUENCE</scope>
    <source>
        <strain evidence="3">KACC 17527</strain>
    </source>
</reference>
<evidence type="ECO:0000313" key="3">
    <source>
        <dbReference type="EMBL" id="MBK6009383.1"/>
    </source>
</evidence>
<dbReference type="InterPro" id="IPR018389">
    <property type="entry name" value="DctP_fam"/>
</dbReference>
<organism evidence="3 4">
    <name type="scientific">Ramlibacter ginsenosidimutans</name>
    <dbReference type="NCBI Taxonomy" id="502333"/>
    <lineage>
        <taxon>Bacteria</taxon>
        <taxon>Pseudomonadati</taxon>
        <taxon>Pseudomonadota</taxon>
        <taxon>Betaproteobacteria</taxon>
        <taxon>Burkholderiales</taxon>
        <taxon>Comamonadaceae</taxon>
        <taxon>Ramlibacter</taxon>
    </lineage>
</organism>
<dbReference type="RefSeq" id="WP_201177947.1">
    <property type="nucleotide sequence ID" value="NZ_JAEPWM010000019.1"/>
</dbReference>
<dbReference type="Gene3D" id="3.40.190.170">
    <property type="entry name" value="Bacterial extracellular solute-binding protein, family 7"/>
    <property type="match status" value="1"/>
</dbReference>
<dbReference type="Proteomes" id="UP000630528">
    <property type="component" value="Unassembled WGS sequence"/>
</dbReference>
<accession>A0A934TY26</accession>
<dbReference type="CDD" id="cd13602">
    <property type="entry name" value="PBP2_TRAP_BpDctp6_7"/>
    <property type="match status" value="1"/>
</dbReference>
<keyword evidence="1 2" id="KW-0732">Signal</keyword>
<dbReference type="NCBIfam" id="NF037995">
    <property type="entry name" value="TRAP_S1"/>
    <property type="match status" value="1"/>
</dbReference>
<reference evidence="3" key="1">
    <citation type="journal article" date="2012" name="J. Microbiol. Biotechnol.">
        <title>Ramlibacter ginsenosidimutans sp. nov., with ginsenoside-converting activity.</title>
        <authorList>
            <person name="Wang L."/>
            <person name="An D.S."/>
            <person name="Kim S.G."/>
            <person name="Jin F.X."/>
            <person name="Kim S.C."/>
            <person name="Lee S.T."/>
            <person name="Im W.T."/>
        </authorList>
    </citation>
    <scope>NUCLEOTIDE SEQUENCE</scope>
    <source>
        <strain evidence="3">KACC 17527</strain>
    </source>
</reference>
<sequence length="323" mass="35559">MKTTFAAVATLCLALGATGALAEKVKWDLPAGYAENNFHTQNLRWFADEVKKATHGDVEITVHPNASLYKLPEIKRAVQGGQVPIGEILLSNHGNEDALFEADMVPFLAAGFDRSWKLYTLQKPMLQERLGKQGMRMLYSVAWPGNGIFSKTPMDSLAAFKGAKFRSYNRITARFAEELGAQPTTIQAAELAQAFTMNVATTMIASPQIGVDTKAWEFLTAFYDVNAMHPRNAVIVNEREFAKLSPENRKAIESVSAEAEARGWKLAREAAKASTDTLAKNGLKVYEPSPAMKADFERVSQVLIQEWSKRAGADGEKIVKGMQ</sequence>
<dbReference type="InterPro" id="IPR038404">
    <property type="entry name" value="TRAP_DctP_sf"/>
</dbReference>
<evidence type="ECO:0000256" key="1">
    <source>
        <dbReference type="ARBA" id="ARBA00022729"/>
    </source>
</evidence>
<dbReference type="PANTHER" id="PTHR33376:SF4">
    <property type="entry name" value="SIALIC ACID-BINDING PERIPLASMIC PROTEIN SIAP"/>
    <property type="match status" value="1"/>
</dbReference>
<feature type="chain" id="PRO_5037251748" evidence="2">
    <location>
        <begin position="23"/>
        <end position="323"/>
    </location>
</feature>
<evidence type="ECO:0000256" key="2">
    <source>
        <dbReference type="SAM" id="SignalP"/>
    </source>
</evidence>
<feature type="signal peptide" evidence="2">
    <location>
        <begin position="1"/>
        <end position="22"/>
    </location>
</feature>
<dbReference type="EMBL" id="JAEPWM010000019">
    <property type="protein sequence ID" value="MBK6009383.1"/>
    <property type="molecule type" value="Genomic_DNA"/>
</dbReference>
<name>A0A934TY26_9BURK</name>
<comment type="caution">
    <text evidence="3">The sequence shown here is derived from an EMBL/GenBank/DDBJ whole genome shotgun (WGS) entry which is preliminary data.</text>
</comment>
<gene>
    <name evidence="3" type="ORF">JJB11_25065</name>
</gene>
<dbReference type="Pfam" id="PF03480">
    <property type="entry name" value="DctP"/>
    <property type="match status" value="1"/>
</dbReference>